<comment type="caution">
    <text evidence="1">The sequence shown here is derived from an EMBL/GenBank/DDBJ whole genome shotgun (WGS) entry which is preliminary data.</text>
</comment>
<sequence>MQVKELLKGAIEGTGEVTKDLMSTVTGLVREGTTDIGQIFHSVIGLGQEGIGDVTSGVRDAFVGSVRALEESGKTTEEAVEVVSSKATSVVSNVSKEGMEDVSGAAQKGIEEAKGIVKKPLS</sequence>
<reference evidence="1 2" key="1">
    <citation type="journal article" date="2016" name="Environ. Microbiol.">
        <title>Genomic resolution of a cold subsurface aquifer community provides metabolic insights for novel microbes adapted to high CO concentrations.</title>
        <authorList>
            <person name="Probst A.J."/>
            <person name="Castelle C.J."/>
            <person name="Singh A."/>
            <person name="Brown C.T."/>
            <person name="Anantharaman K."/>
            <person name="Sharon I."/>
            <person name="Hug L.A."/>
            <person name="Burstein D."/>
            <person name="Emerson J.B."/>
            <person name="Thomas B.C."/>
            <person name="Banfield J.F."/>
        </authorList>
    </citation>
    <scope>NUCLEOTIDE SEQUENCE [LARGE SCALE GENOMIC DNA]</scope>
    <source>
        <strain evidence="1">CG1_02_42_45</strain>
    </source>
</reference>
<protein>
    <submittedName>
        <fullName evidence="1">Uncharacterized protein</fullName>
    </submittedName>
</protein>
<dbReference type="AlphaFoldDB" id="A0A1J4RV58"/>
<dbReference type="Proteomes" id="UP000182753">
    <property type="component" value="Unassembled WGS sequence"/>
</dbReference>
<accession>A0A1J4RV58</accession>
<dbReference type="EMBL" id="MNUJ01000025">
    <property type="protein sequence ID" value="OIN89806.1"/>
    <property type="molecule type" value="Genomic_DNA"/>
</dbReference>
<evidence type="ECO:0000313" key="2">
    <source>
        <dbReference type="Proteomes" id="UP000182753"/>
    </source>
</evidence>
<organism evidence="1 2">
    <name type="scientific">Candidatus Berkelbacteria bacterium CG1_02_42_45</name>
    <dbReference type="NCBI Taxonomy" id="1805036"/>
    <lineage>
        <taxon>Bacteria</taxon>
        <taxon>Candidatus Berkelbacteria</taxon>
    </lineage>
</organism>
<proteinExistence type="predicted"/>
<evidence type="ECO:0000313" key="1">
    <source>
        <dbReference type="EMBL" id="OIN89806.1"/>
    </source>
</evidence>
<name>A0A1J4RV58_9BACT</name>
<gene>
    <name evidence="1" type="ORF">AUJ40_01315</name>
</gene>